<dbReference type="Proteomes" id="UP000269721">
    <property type="component" value="Unassembled WGS sequence"/>
</dbReference>
<feature type="region of interest" description="Disordered" evidence="1">
    <location>
        <begin position="132"/>
        <end position="158"/>
    </location>
</feature>
<organism evidence="2 3">
    <name type="scientific">Blyttiomyces helicus</name>
    <dbReference type="NCBI Taxonomy" id="388810"/>
    <lineage>
        <taxon>Eukaryota</taxon>
        <taxon>Fungi</taxon>
        <taxon>Fungi incertae sedis</taxon>
        <taxon>Chytridiomycota</taxon>
        <taxon>Chytridiomycota incertae sedis</taxon>
        <taxon>Chytridiomycetes</taxon>
        <taxon>Chytridiomycetes incertae sedis</taxon>
        <taxon>Blyttiomyces</taxon>
    </lineage>
</organism>
<dbReference type="AlphaFoldDB" id="A0A4P9VW66"/>
<reference evidence="3" key="1">
    <citation type="journal article" date="2018" name="Nat. Microbiol.">
        <title>Leveraging single-cell genomics to expand the fungal tree of life.</title>
        <authorList>
            <person name="Ahrendt S.R."/>
            <person name="Quandt C.A."/>
            <person name="Ciobanu D."/>
            <person name="Clum A."/>
            <person name="Salamov A."/>
            <person name="Andreopoulos B."/>
            <person name="Cheng J.F."/>
            <person name="Woyke T."/>
            <person name="Pelin A."/>
            <person name="Henrissat B."/>
            <person name="Reynolds N.K."/>
            <person name="Benny G.L."/>
            <person name="Smith M.E."/>
            <person name="James T.Y."/>
            <person name="Grigoriev I.V."/>
        </authorList>
    </citation>
    <scope>NUCLEOTIDE SEQUENCE [LARGE SCALE GENOMIC DNA]</scope>
</reference>
<proteinExistence type="predicted"/>
<name>A0A4P9VW66_9FUNG</name>
<sequence>MTLTYPPFSASVEFLYDWNSGGCVSARAVLVFTTTVLRDLDEEIKPTPARLTLSLRLGESWQIAMFPPRLEERRWRCGRDYHLIRPLAAAGNNSGAIEQAADGDEQLRSVPPLPAEVLRALMQSTRMMRSATDAPSCSPAAASARSGTTQHASDALLREPDRRLPPIRHLYLDRHSYPLPSILVFRIALPMFANLHALVFKTSFSTSISLRCGTIATILGACARLVAFVWRHENTPSDLLLEDQQWATITESVKKLVLFRFDSASITGSDESNRRIGLRLNRAVGPTIRQWAVTGQEALYSRVTGAYPNLEYLGIQGWHRLDPTVQAGFFARFVQRKIASSRTGSFWERSFHSCRRRYVAIFRLSFSGHFLPLFARTKDTTPSSGSMALVVIMADATAHVRSSHPSPDVF</sequence>
<evidence type="ECO:0000313" key="2">
    <source>
        <dbReference type="EMBL" id="RKO82913.1"/>
    </source>
</evidence>
<evidence type="ECO:0000313" key="3">
    <source>
        <dbReference type="Proteomes" id="UP000269721"/>
    </source>
</evidence>
<keyword evidence="3" id="KW-1185">Reference proteome</keyword>
<dbReference type="EMBL" id="ML001920">
    <property type="protein sequence ID" value="RKO82913.1"/>
    <property type="molecule type" value="Genomic_DNA"/>
</dbReference>
<protein>
    <submittedName>
        <fullName evidence="2">Uncharacterized protein</fullName>
    </submittedName>
</protein>
<feature type="compositionally biased region" description="Low complexity" evidence="1">
    <location>
        <begin position="132"/>
        <end position="146"/>
    </location>
</feature>
<gene>
    <name evidence="2" type="ORF">BDK51DRAFT_40863</name>
</gene>
<evidence type="ECO:0000256" key="1">
    <source>
        <dbReference type="SAM" id="MobiDB-lite"/>
    </source>
</evidence>
<accession>A0A4P9VW66</accession>